<dbReference type="STRING" id="1618350.UR67_C0001G0105"/>
<dbReference type="PRINTS" id="PR00125">
    <property type="entry name" value="ATPASEDELTA"/>
</dbReference>
<dbReference type="AlphaFoldDB" id="A0A0G0C2C2"/>
<dbReference type="PANTHER" id="PTHR11910">
    <property type="entry name" value="ATP SYNTHASE DELTA CHAIN"/>
    <property type="match status" value="1"/>
</dbReference>
<evidence type="ECO:0000313" key="8">
    <source>
        <dbReference type="Proteomes" id="UP000034581"/>
    </source>
</evidence>
<name>A0A0G0C2C2_UNCC3</name>
<dbReference type="Proteomes" id="UP000034581">
    <property type="component" value="Unassembled WGS sequence"/>
</dbReference>
<comment type="subcellular location">
    <subcellularLocation>
        <location evidence="1">Membrane</location>
    </subcellularLocation>
</comment>
<dbReference type="Pfam" id="PF00213">
    <property type="entry name" value="OSCP"/>
    <property type="match status" value="1"/>
</dbReference>
<dbReference type="InterPro" id="IPR000711">
    <property type="entry name" value="ATPase_OSCP/dsu"/>
</dbReference>
<evidence type="ECO:0000256" key="2">
    <source>
        <dbReference type="ARBA" id="ARBA00022448"/>
    </source>
</evidence>
<dbReference type="GO" id="GO:0016020">
    <property type="term" value="C:membrane"/>
    <property type="evidence" value="ECO:0007669"/>
    <property type="project" value="UniProtKB-SubCell"/>
</dbReference>
<evidence type="ECO:0000313" key="7">
    <source>
        <dbReference type="EMBL" id="KKP70196.1"/>
    </source>
</evidence>
<accession>A0A0G0C2C2</accession>
<keyword evidence="4" id="KW-0406">Ion transport</keyword>
<evidence type="ECO:0000256" key="5">
    <source>
        <dbReference type="ARBA" id="ARBA00023136"/>
    </source>
</evidence>
<proteinExistence type="predicted"/>
<organism evidence="7 8">
    <name type="scientific">candidate division CPR3 bacterium GW2011_GWF2_35_18</name>
    <dbReference type="NCBI Taxonomy" id="1618350"/>
    <lineage>
        <taxon>Bacteria</taxon>
        <taxon>Bacteria division CPR3</taxon>
    </lineage>
</organism>
<evidence type="ECO:0000256" key="1">
    <source>
        <dbReference type="ARBA" id="ARBA00004370"/>
    </source>
</evidence>
<evidence type="ECO:0000256" key="3">
    <source>
        <dbReference type="ARBA" id="ARBA00022781"/>
    </source>
</evidence>
<protein>
    <submittedName>
        <fullName evidence="7">ATP synthase subunit delta</fullName>
    </submittedName>
</protein>
<keyword evidence="2" id="KW-0813">Transport</keyword>
<keyword evidence="5" id="KW-0472">Membrane</keyword>
<evidence type="ECO:0000256" key="6">
    <source>
        <dbReference type="ARBA" id="ARBA00023310"/>
    </source>
</evidence>
<comment type="caution">
    <text evidence="7">The sequence shown here is derived from an EMBL/GenBank/DDBJ whole genome shotgun (WGS) entry which is preliminary data.</text>
</comment>
<evidence type="ECO:0000256" key="4">
    <source>
        <dbReference type="ARBA" id="ARBA00023065"/>
    </source>
</evidence>
<sequence>MKTEVVSTIKLDDKQRENVESELKRILGKDLNISYTEDKKILGGLIIKHEDKIINLSLKTKLKEMEKYLED</sequence>
<keyword evidence="6" id="KW-0066">ATP synthesis</keyword>
<reference evidence="7 8" key="1">
    <citation type="journal article" date="2015" name="Nature">
        <title>rRNA introns, odd ribosomes, and small enigmatic genomes across a large radiation of phyla.</title>
        <authorList>
            <person name="Brown C.T."/>
            <person name="Hug L.A."/>
            <person name="Thomas B.C."/>
            <person name="Sharon I."/>
            <person name="Castelle C.J."/>
            <person name="Singh A."/>
            <person name="Wilkins M.J."/>
            <person name="Williams K.H."/>
            <person name="Banfield J.F."/>
        </authorList>
    </citation>
    <scope>NUCLEOTIDE SEQUENCE [LARGE SCALE GENOMIC DNA]</scope>
</reference>
<gene>
    <name evidence="7" type="ORF">UR67_C0001G0105</name>
</gene>
<keyword evidence="3" id="KW-0375">Hydrogen ion transport</keyword>
<dbReference type="GO" id="GO:0046933">
    <property type="term" value="F:proton-transporting ATP synthase activity, rotational mechanism"/>
    <property type="evidence" value="ECO:0007669"/>
    <property type="project" value="InterPro"/>
</dbReference>
<dbReference type="EMBL" id="LBQB01000001">
    <property type="protein sequence ID" value="KKP70196.1"/>
    <property type="molecule type" value="Genomic_DNA"/>
</dbReference>